<protein>
    <submittedName>
        <fullName evidence="1">Uncharacterized protein</fullName>
    </submittedName>
</protein>
<evidence type="ECO:0000313" key="1">
    <source>
        <dbReference type="EMBL" id="CEK78047.1"/>
    </source>
</evidence>
<name>A0A0B7ABM6_9EUPU</name>
<gene>
    <name evidence="1" type="primary">ORF108007</name>
</gene>
<reference evidence="1" key="1">
    <citation type="submission" date="2014-12" db="EMBL/GenBank/DDBJ databases">
        <title>Insight into the proteome of Arion vulgaris.</title>
        <authorList>
            <person name="Aradska J."/>
            <person name="Bulat T."/>
            <person name="Smidak R."/>
            <person name="Sarate P."/>
            <person name="Gangsoo J."/>
            <person name="Sialana F."/>
            <person name="Bilban M."/>
            <person name="Lubec G."/>
        </authorList>
    </citation>
    <scope>NUCLEOTIDE SEQUENCE</scope>
    <source>
        <tissue evidence="1">Skin</tissue>
    </source>
</reference>
<accession>A0A0B7ABM6</accession>
<dbReference type="AlphaFoldDB" id="A0A0B7ABM6"/>
<dbReference type="EMBL" id="HACG01031182">
    <property type="protein sequence ID" value="CEK78047.1"/>
    <property type="molecule type" value="Transcribed_RNA"/>
</dbReference>
<organism evidence="1">
    <name type="scientific">Arion vulgaris</name>
    <dbReference type="NCBI Taxonomy" id="1028688"/>
    <lineage>
        <taxon>Eukaryota</taxon>
        <taxon>Metazoa</taxon>
        <taxon>Spiralia</taxon>
        <taxon>Lophotrochozoa</taxon>
        <taxon>Mollusca</taxon>
        <taxon>Gastropoda</taxon>
        <taxon>Heterobranchia</taxon>
        <taxon>Euthyneura</taxon>
        <taxon>Panpulmonata</taxon>
        <taxon>Eupulmonata</taxon>
        <taxon>Stylommatophora</taxon>
        <taxon>Helicina</taxon>
        <taxon>Arionoidea</taxon>
        <taxon>Arionidae</taxon>
        <taxon>Arion</taxon>
    </lineage>
</organism>
<sequence>MLVNKYIYKLFTNKALCFLDVHTMEDSKIDRQQFEFVCKQFGTRKYKQNMKGRAHKQSTQI</sequence>
<proteinExistence type="predicted"/>